<reference evidence="1 2" key="1">
    <citation type="submission" date="2020-08" db="EMBL/GenBank/DDBJ databases">
        <title>Sequencing the genomes of 1000 actinobacteria strains.</title>
        <authorList>
            <person name="Klenk H.-P."/>
        </authorList>
    </citation>
    <scope>NUCLEOTIDE SEQUENCE [LARGE SCALE GENOMIC DNA]</scope>
    <source>
        <strain evidence="1 2">DSM 105369</strain>
    </source>
</reference>
<protein>
    <recommendedName>
        <fullName evidence="3">N-acetyltransferase</fullName>
    </recommendedName>
</protein>
<dbReference type="EMBL" id="JACHVQ010000004">
    <property type="protein sequence ID" value="MBB2894093.1"/>
    <property type="molecule type" value="Genomic_DNA"/>
</dbReference>
<comment type="caution">
    <text evidence="1">The sequence shown here is derived from an EMBL/GenBank/DDBJ whole genome shotgun (WGS) entry which is preliminary data.</text>
</comment>
<dbReference type="Proteomes" id="UP000559182">
    <property type="component" value="Unassembled WGS sequence"/>
</dbReference>
<evidence type="ECO:0000313" key="2">
    <source>
        <dbReference type="Proteomes" id="UP000559182"/>
    </source>
</evidence>
<evidence type="ECO:0000313" key="1">
    <source>
        <dbReference type="EMBL" id="MBB2894093.1"/>
    </source>
</evidence>
<evidence type="ECO:0008006" key="3">
    <source>
        <dbReference type="Google" id="ProtNLM"/>
    </source>
</evidence>
<proteinExistence type="predicted"/>
<organism evidence="1 2">
    <name type="scientific">Flexivirga oryzae</name>
    <dbReference type="NCBI Taxonomy" id="1794944"/>
    <lineage>
        <taxon>Bacteria</taxon>
        <taxon>Bacillati</taxon>
        <taxon>Actinomycetota</taxon>
        <taxon>Actinomycetes</taxon>
        <taxon>Micrococcales</taxon>
        <taxon>Dermacoccaceae</taxon>
        <taxon>Flexivirga</taxon>
    </lineage>
</organism>
<dbReference type="AlphaFoldDB" id="A0A839NCQ8"/>
<gene>
    <name evidence="1" type="ORF">FHU39_004129</name>
</gene>
<keyword evidence="2" id="KW-1185">Reference proteome</keyword>
<sequence>MPTDPSQRLLHPVGRLLERAAAGEPPPADGTWSRERPWSATVYGVLTFTGHAVLCVPDSVTDADLAGLHPDGFGGAADPRLIVALAGQRGWIDSLDLVLSAPGLVGRPQWLVPRPDLADQPRALRAAGLRTATRVFGLADRDDAILTIGNGIGGLRELSFELDPTSRDSGLGRRLIADARHLIVPDEIVLASVAPGNIASMRATLAAGFRPLAGVQLFRPDVASGGDT</sequence>
<dbReference type="RefSeq" id="WP_183322543.1">
    <property type="nucleotide sequence ID" value="NZ_JACHVQ010000004.1"/>
</dbReference>
<name>A0A839NCQ8_9MICO</name>
<accession>A0A839NCQ8</accession>